<dbReference type="GeneID" id="39691282"/>
<accession>A0A3F3I9V3</accession>
<dbReference type="RefSeq" id="WP_069721933.1">
    <property type="nucleotide sequence ID" value="NZ_MJEL01000061.1"/>
</dbReference>
<organism evidence="1">
    <name type="scientific">Salmonella enterica</name>
    <name type="common">Salmonella choleraesuis</name>
    <dbReference type="NCBI Taxonomy" id="28901"/>
    <lineage>
        <taxon>Bacteria</taxon>
        <taxon>Pseudomonadati</taxon>
        <taxon>Pseudomonadota</taxon>
        <taxon>Gammaproteobacteria</taxon>
        <taxon>Enterobacterales</taxon>
        <taxon>Enterobacteriaceae</taxon>
        <taxon>Salmonella</taxon>
    </lineage>
</organism>
<comment type="caution">
    <text evidence="1">The sequence shown here is derived from an EMBL/GenBank/DDBJ whole genome shotgun (WGS) entry which is preliminary data.</text>
</comment>
<evidence type="ECO:0000313" key="1">
    <source>
        <dbReference type="EMBL" id="OEH95229.1"/>
    </source>
</evidence>
<reference evidence="1" key="1">
    <citation type="submission" date="2016-09" db="EMBL/GenBank/DDBJ databases">
        <title>Whole Genome Sequencing of Salmonella enterica subsp. enterica serovar Nottingham.</title>
        <authorList>
            <person name="Zheng J."/>
            <person name="Wang H."/>
        </authorList>
    </citation>
    <scope>NUCLEOTIDE SEQUENCE [LARGE SCALE GENOMIC DNA]</scope>
    <source>
        <strain evidence="1">CFSAN055411</strain>
    </source>
</reference>
<name>A0A3F3I9V3_SALER</name>
<sequence length="92" mass="10742">MGFVNNITYKKRPLPEAATSENFCTKDLEFFCPFYVVSEEGRLLKDNQDGTYTDLNFTGKLYVNCEDKDYNAYWFSFDETGNLFETSLILDE</sequence>
<dbReference type="Proteomes" id="UP000852880">
    <property type="component" value="Unassembled WGS sequence"/>
</dbReference>
<dbReference type="AlphaFoldDB" id="A0A3F3I9V3"/>
<proteinExistence type="predicted"/>
<protein>
    <submittedName>
        <fullName evidence="1">Uncharacterized protein</fullName>
    </submittedName>
</protein>
<gene>
    <name evidence="1" type="ORF">BH006_07300</name>
</gene>
<dbReference type="EMBL" id="MJEL01000061">
    <property type="protein sequence ID" value="OEH95229.1"/>
    <property type="molecule type" value="Genomic_DNA"/>
</dbReference>